<evidence type="ECO:0000313" key="2">
    <source>
        <dbReference type="EMBL" id="MFC4334274.1"/>
    </source>
</evidence>
<dbReference type="EMBL" id="JBHSDK010000003">
    <property type="protein sequence ID" value="MFC4334274.1"/>
    <property type="molecule type" value="Genomic_DNA"/>
</dbReference>
<evidence type="ECO:0000313" key="3">
    <source>
        <dbReference type="Proteomes" id="UP001595823"/>
    </source>
</evidence>
<proteinExistence type="predicted"/>
<dbReference type="InterPro" id="IPR000073">
    <property type="entry name" value="AB_hydrolase_1"/>
</dbReference>
<dbReference type="InterPro" id="IPR050471">
    <property type="entry name" value="AB_hydrolase"/>
</dbReference>
<comment type="caution">
    <text evidence="2">The sequence shown here is derived from an EMBL/GenBank/DDBJ whole genome shotgun (WGS) entry which is preliminary data.</text>
</comment>
<dbReference type="SUPFAM" id="SSF53474">
    <property type="entry name" value="alpha/beta-Hydrolases"/>
    <property type="match status" value="1"/>
</dbReference>
<dbReference type="Pfam" id="PF00561">
    <property type="entry name" value="Abhydrolase_1"/>
    <property type="match status" value="1"/>
</dbReference>
<name>A0ABV8TU21_9ACTN</name>
<dbReference type="Gene3D" id="3.40.50.1820">
    <property type="entry name" value="alpha/beta hydrolase"/>
    <property type="match status" value="1"/>
</dbReference>
<keyword evidence="2" id="KW-0378">Hydrolase</keyword>
<evidence type="ECO:0000259" key="1">
    <source>
        <dbReference type="Pfam" id="PF00561"/>
    </source>
</evidence>
<reference evidence="3" key="1">
    <citation type="journal article" date="2019" name="Int. J. Syst. Evol. Microbiol.">
        <title>The Global Catalogue of Microorganisms (GCM) 10K type strain sequencing project: providing services to taxonomists for standard genome sequencing and annotation.</title>
        <authorList>
            <consortium name="The Broad Institute Genomics Platform"/>
            <consortium name="The Broad Institute Genome Sequencing Center for Infectious Disease"/>
            <person name="Wu L."/>
            <person name="Ma J."/>
        </authorList>
    </citation>
    <scope>NUCLEOTIDE SEQUENCE [LARGE SCALE GENOMIC DNA]</scope>
    <source>
        <strain evidence="3">IBRC-M 10908</strain>
    </source>
</reference>
<feature type="domain" description="AB hydrolase-1" evidence="1">
    <location>
        <begin position="32"/>
        <end position="278"/>
    </location>
</feature>
<keyword evidence="3" id="KW-1185">Reference proteome</keyword>
<dbReference type="GO" id="GO:0016787">
    <property type="term" value="F:hydrolase activity"/>
    <property type="evidence" value="ECO:0007669"/>
    <property type="project" value="UniProtKB-KW"/>
</dbReference>
<dbReference type="PANTHER" id="PTHR43433">
    <property type="entry name" value="HYDROLASE, ALPHA/BETA FOLD FAMILY PROTEIN"/>
    <property type="match status" value="1"/>
</dbReference>
<organism evidence="2 3">
    <name type="scientific">Salininema proteolyticum</name>
    <dbReference type="NCBI Taxonomy" id="1607685"/>
    <lineage>
        <taxon>Bacteria</taxon>
        <taxon>Bacillati</taxon>
        <taxon>Actinomycetota</taxon>
        <taxon>Actinomycetes</taxon>
        <taxon>Glycomycetales</taxon>
        <taxon>Glycomycetaceae</taxon>
        <taxon>Salininema</taxon>
    </lineage>
</organism>
<protein>
    <submittedName>
        <fullName evidence="2">Alpha/beta fold hydrolase</fullName>
    </submittedName>
</protein>
<dbReference type="PANTHER" id="PTHR43433:SF5">
    <property type="entry name" value="AB HYDROLASE-1 DOMAIN-CONTAINING PROTEIN"/>
    <property type="match status" value="1"/>
</dbReference>
<dbReference type="RefSeq" id="WP_380618008.1">
    <property type="nucleotide sequence ID" value="NZ_JBHSDK010000003.1"/>
</dbReference>
<dbReference type="PRINTS" id="PR00111">
    <property type="entry name" value="ABHYDROLASE"/>
</dbReference>
<dbReference type="InterPro" id="IPR029058">
    <property type="entry name" value="AB_hydrolase_fold"/>
</dbReference>
<gene>
    <name evidence="2" type="ORF">ACFPET_03580</name>
</gene>
<sequence length="298" mass="32541">MSTDLWTPTAYADGNGARIAYDTYTPGRGGQPVLLITGLGASRRWFPDGFAQALADKGLHPVRYDNRDSGESTRFDHGSANPLAALFGRRNRPYTCEDTADDAAAVLDALDIDAAHLFGISMGGALAQRTALRHPGRVRTLTTMSSFPGDRFGMKLLKHINLKTARAFRTVDFPDTREGAVQTMLAISRLNASPNAPFDEEAALEQAERVADNGIRDRRAQSRQMNARWHGDPIEKITAPTLVLHGEDDPLVKLSGAEETARRVPGARLHTIPLVGHDLPARCWNEIADRMTGDHEPA</sequence>
<accession>A0ABV8TU21</accession>
<dbReference type="Proteomes" id="UP001595823">
    <property type="component" value="Unassembled WGS sequence"/>
</dbReference>